<evidence type="ECO:0000256" key="1">
    <source>
        <dbReference type="SAM" id="MobiDB-lite"/>
    </source>
</evidence>
<feature type="region of interest" description="Disordered" evidence="1">
    <location>
        <begin position="151"/>
        <end position="179"/>
    </location>
</feature>
<organism evidence="2 3">
    <name type="scientific">OM182 bacterium MED-G24</name>
    <dbReference type="NCBI Taxonomy" id="1986255"/>
    <lineage>
        <taxon>Bacteria</taxon>
        <taxon>Pseudomonadati</taxon>
        <taxon>Pseudomonadota</taxon>
        <taxon>Gammaproteobacteria</taxon>
        <taxon>OMG group</taxon>
        <taxon>OM182 clade</taxon>
    </lineage>
</organism>
<evidence type="ECO:0000313" key="2">
    <source>
        <dbReference type="EMBL" id="PDH36380.1"/>
    </source>
</evidence>
<name>A0A2A5WIN0_9GAMM</name>
<dbReference type="AlphaFoldDB" id="A0A2A5WIN0"/>
<dbReference type="EMBL" id="NTKD01000069">
    <property type="protein sequence ID" value="PDH36380.1"/>
    <property type="molecule type" value="Genomic_DNA"/>
</dbReference>
<gene>
    <name evidence="2" type="ORF">CNE99_09800</name>
</gene>
<comment type="caution">
    <text evidence="2">The sequence shown here is derived from an EMBL/GenBank/DDBJ whole genome shotgun (WGS) entry which is preliminary data.</text>
</comment>
<sequence>MDISRILGGDDVVLVINEIQVGGGGSPRFSRVNERIPLGQGDVLQDIASANGSIVWVAPVADVGSQEPDQNFVQRAENGGIFFGLERGQFFSDDIGTASLLSAAPTTSVDVLSGVYSADILCLAASVDPVTFGVSSQSLFLEQTAASLDSNASTGETSAAASPRTNVASQRDDEEEVAEVEEAAFQNLRNYDENPCRIRLP</sequence>
<reference evidence="2 3" key="1">
    <citation type="submission" date="2017-08" db="EMBL/GenBank/DDBJ databases">
        <title>Fine stratification of microbial communities through a metagenomic profile of the photic zone.</title>
        <authorList>
            <person name="Haro-Moreno J.M."/>
            <person name="Lopez-Perez M."/>
            <person name="De La Torre J."/>
            <person name="Picazo A."/>
            <person name="Camacho A."/>
            <person name="Rodriguez-Valera F."/>
        </authorList>
    </citation>
    <scope>NUCLEOTIDE SEQUENCE [LARGE SCALE GENOMIC DNA]</scope>
    <source>
        <strain evidence="2">MED-G24</strain>
    </source>
</reference>
<feature type="compositionally biased region" description="Polar residues" evidence="1">
    <location>
        <begin position="151"/>
        <end position="169"/>
    </location>
</feature>
<evidence type="ECO:0000313" key="3">
    <source>
        <dbReference type="Proteomes" id="UP000219327"/>
    </source>
</evidence>
<protein>
    <submittedName>
        <fullName evidence="2">Uncharacterized protein</fullName>
    </submittedName>
</protein>
<proteinExistence type="predicted"/>
<dbReference type="Proteomes" id="UP000219327">
    <property type="component" value="Unassembled WGS sequence"/>
</dbReference>
<accession>A0A2A5WIN0</accession>